<evidence type="ECO:0000313" key="2">
    <source>
        <dbReference type="EMBL" id="PIT60569.1"/>
    </source>
</evidence>
<keyword evidence="1" id="KW-0472">Membrane</keyword>
<proteinExistence type="predicted"/>
<name>A0A2N9Y1P9_9NEIS</name>
<protein>
    <submittedName>
        <fullName evidence="2">Uncharacterized protein</fullName>
    </submittedName>
</protein>
<dbReference type="AlphaFoldDB" id="A0A2N9Y1P9"/>
<comment type="caution">
    <text evidence="2">The sequence shown here is derived from an EMBL/GenBank/DDBJ whole genome shotgun (WGS) entry which is preliminary data.</text>
</comment>
<evidence type="ECO:0000256" key="1">
    <source>
        <dbReference type="SAM" id="Phobius"/>
    </source>
</evidence>
<sequence>MKVPLNLTVTLSIIKMGEFFCKKMLLNFINYLYLSFLFYLQLFIFYDLNLINSGVCKFCLQFNEYKTYYELYHYE</sequence>
<evidence type="ECO:0000313" key="3">
    <source>
        <dbReference type="Proteomes" id="UP000231094"/>
    </source>
</evidence>
<dbReference type="Proteomes" id="UP000231094">
    <property type="component" value="Unassembled WGS sequence"/>
</dbReference>
<keyword evidence="1" id="KW-0812">Transmembrane</keyword>
<feature type="transmembrane region" description="Helical" evidence="1">
    <location>
        <begin position="25"/>
        <end position="46"/>
    </location>
</feature>
<dbReference type="EMBL" id="MEIV01000077">
    <property type="protein sequence ID" value="PIT60569.1"/>
    <property type="molecule type" value="Genomic_DNA"/>
</dbReference>
<gene>
    <name evidence="2" type="ORF">BHC47_01530</name>
</gene>
<keyword evidence="1" id="KW-1133">Transmembrane helix</keyword>
<organism evidence="2 3">
    <name type="scientific">Snodgrassella alvi</name>
    <dbReference type="NCBI Taxonomy" id="1196083"/>
    <lineage>
        <taxon>Bacteria</taxon>
        <taxon>Pseudomonadati</taxon>
        <taxon>Pseudomonadota</taxon>
        <taxon>Betaproteobacteria</taxon>
        <taxon>Neisseriales</taxon>
        <taxon>Neisseriaceae</taxon>
        <taxon>Snodgrassella</taxon>
    </lineage>
</organism>
<reference evidence="2 3" key="1">
    <citation type="journal article" date="2017" name="MBio">
        <title>Type VI secretion-mediated competition in the bee gut microbiome.</title>
        <authorList>
            <person name="Steele M.I."/>
            <person name="Kwong W.K."/>
            <person name="Powell J.E."/>
            <person name="Whiteley M."/>
            <person name="Moran N.A."/>
        </authorList>
    </citation>
    <scope>NUCLEOTIDE SEQUENCE [LARGE SCALE GENOMIC DNA]</scope>
    <source>
        <strain evidence="2 3">PEB0171</strain>
    </source>
</reference>
<accession>A0A2N9Y1P9</accession>